<feature type="non-terminal residue" evidence="2">
    <location>
        <position position="280"/>
    </location>
</feature>
<evidence type="ECO:0008006" key="4">
    <source>
        <dbReference type="Google" id="ProtNLM"/>
    </source>
</evidence>
<proteinExistence type="predicted"/>
<dbReference type="EMBL" id="NPHW01002840">
    <property type="protein sequence ID" value="OXV10630.1"/>
    <property type="molecule type" value="Genomic_DNA"/>
</dbReference>
<organism evidence="2 3">
    <name type="scientific">Elaphomyces granulatus</name>
    <dbReference type="NCBI Taxonomy" id="519963"/>
    <lineage>
        <taxon>Eukaryota</taxon>
        <taxon>Fungi</taxon>
        <taxon>Dikarya</taxon>
        <taxon>Ascomycota</taxon>
        <taxon>Pezizomycotina</taxon>
        <taxon>Eurotiomycetes</taxon>
        <taxon>Eurotiomycetidae</taxon>
        <taxon>Eurotiales</taxon>
        <taxon>Elaphomycetaceae</taxon>
        <taxon>Elaphomyces</taxon>
    </lineage>
</organism>
<gene>
    <name evidence="2" type="ORF">Egran_01609</name>
</gene>
<dbReference type="AlphaFoldDB" id="A0A232M2J1"/>
<feature type="region of interest" description="Disordered" evidence="1">
    <location>
        <begin position="199"/>
        <end position="220"/>
    </location>
</feature>
<reference evidence="2 3" key="1">
    <citation type="journal article" date="2015" name="Environ. Microbiol.">
        <title>Metagenome sequence of Elaphomyces granulatus from sporocarp tissue reveals Ascomycota ectomycorrhizal fingerprints of genome expansion and a Proteobacteria-rich microbiome.</title>
        <authorList>
            <person name="Quandt C.A."/>
            <person name="Kohler A."/>
            <person name="Hesse C.N."/>
            <person name="Sharpton T.J."/>
            <person name="Martin F."/>
            <person name="Spatafora J.W."/>
        </authorList>
    </citation>
    <scope>NUCLEOTIDE SEQUENCE [LARGE SCALE GENOMIC DNA]</scope>
    <source>
        <strain evidence="2 3">OSC145934</strain>
    </source>
</reference>
<sequence length="280" mass="31627">MAISTRCVPVEAHQSIGIVERYHLPLRRAYNIVTEELKGEGTGINKDMALQMAVKAINDTAGPNGIVPTLLVFGTYPRLSEYDPPAPSITQRASAIRKAMQEVSRLRAKRQVTEALRQRNGPQTSDLHDLPIHSEVLVWRENGEWTGPFKLLSMEGETCKVQLPSGPTDFRSTSVRPYLREHQEQQLEGDPAIAPELQENEESPMEDTIEGPTRRNPTRERRLPSRFRQNLANLTIACAAESEPDIEAFVSGRFEWMTLDKKPDFTKSRQKELDDLLQKG</sequence>
<evidence type="ECO:0000313" key="3">
    <source>
        <dbReference type="Proteomes" id="UP000243515"/>
    </source>
</evidence>
<comment type="caution">
    <text evidence="2">The sequence shown here is derived from an EMBL/GenBank/DDBJ whole genome shotgun (WGS) entry which is preliminary data.</text>
</comment>
<keyword evidence="3" id="KW-1185">Reference proteome</keyword>
<protein>
    <recommendedName>
        <fullName evidence="4">Integrase catalytic domain-containing protein</fullName>
    </recommendedName>
</protein>
<dbReference type="Proteomes" id="UP000243515">
    <property type="component" value="Unassembled WGS sequence"/>
</dbReference>
<evidence type="ECO:0000313" key="2">
    <source>
        <dbReference type="EMBL" id="OXV10630.1"/>
    </source>
</evidence>
<accession>A0A232M2J1</accession>
<feature type="compositionally biased region" description="Acidic residues" evidence="1">
    <location>
        <begin position="199"/>
        <end position="209"/>
    </location>
</feature>
<feature type="region of interest" description="Disordered" evidence="1">
    <location>
        <begin position="261"/>
        <end position="280"/>
    </location>
</feature>
<evidence type="ECO:0000256" key="1">
    <source>
        <dbReference type="SAM" id="MobiDB-lite"/>
    </source>
</evidence>
<dbReference type="OrthoDB" id="4948765at2759"/>
<name>A0A232M2J1_9EURO</name>